<dbReference type="PROSITE" id="PS51379">
    <property type="entry name" value="4FE4S_FER_2"/>
    <property type="match status" value="1"/>
</dbReference>
<feature type="transmembrane region" description="Helical" evidence="4">
    <location>
        <begin position="328"/>
        <end position="347"/>
    </location>
</feature>
<feature type="transmembrane region" description="Helical" evidence="4">
    <location>
        <begin position="447"/>
        <end position="468"/>
    </location>
</feature>
<feature type="transmembrane region" description="Helical" evidence="4">
    <location>
        <begin position="643"/>
        <end position="661"/>
    </location>
</feature>
<comment type="caution">
    <text evidence="6">The sequence shown here is derived from an EMBL/GenBank/DDBJ whole genome shotgun (WGS) entry which is preliminary data.</text>
</comment>
<feature type="transmembrane region" description="Helical" evidence="4">
    <location>
        <begin position="556"/>
        <end position="581"/>
    </location>
</feature>
<keyword evidence="3 4" id="KW-0472">Membrane</keyword>
<evidence type="ECO:0000259" key="5">
    <source>
        <dbReference type="PROSITE" id="PS51379"/>
    </source>
</evidence>
<feature type="transmembrane region" description="Helical" evidence="4">
    <location>
        <begin position="304"/>
        <end position="321"/>
    </location>
</feature>
<protein>
    <submittedName>
        <fullName evidence="6">4Fe-4S binding protein</fullName>
    </submittedName>
</protein>
<gene>
    <name evidence="6" type="ORF">H8E19_11630</name>
</gene>
<dbReference type="SUPFAM" id="SSF49503">
    <property type="entry name" value="Cupredoxins"/>
    <property type="match status" value="1"/>
</dbReference>
<keyword evidence="2" id="KW-1003">Cell membrane</keyword>
<evidence type="ECO:0000256" key="2">
    <source>
        <dbReference type="ARBA" id="ARBA00022475"/>
    </source>
</evidence>
<evidence type="ECO:0000256" key="3">
    <source>
        <dbReference type="ARBA" id="ARBA00023136"/>
    </source>
</evidence>
<dbReference type="SUPFAM" id="SSF54862">
    <property type="entry name" value="4Fe-4S ferredoxins"/>
    <property type="match status" value="1"/>
</dbReference>
<dbReference type="AlphaFoldDB" id="A0A8J6N1F6"/>
<organism evidence="6 7">
    <name type="scientific">Candidatus Desulfacyla euxinica</name>
    <dbReference type="NCBI Taxonomy" id="2841693"/>
    <lineage>
        <taxon>Bacteria</taxon>
        <taxon>Deltaproteobacteria</taxon>
        <taxon>Candidatus Desulfacyla</taxon>
    </lineage>
</organism>
<sequence length="664" mass="74101">MVRHRVLYIVLLFVCIGATLFVEWFTTPPPSTKKIHIEAFRYGTSPVIIRANRGDRLILTFSTLDTGHSFFLQDYRIDAKISPASETVEVRDPLQSTEPPTYVREIHLKAGLPGLWGSLVSISRFRCHVYCGPMHGFEQGDLIVRPNWLLAGSMGLLLSIVIIGYLRVRLESSVTKTISQPPIDLNKRFILIDRLLKWRPLQFTFTLPLLAGLMVVLLAGLFGTKVGGRNVAVMLTWIVWISMLALFLVPLGGRIWCMICPLPVIGEYLQRGATTEVRAGGRGRFGNRFFGLGRHWPRVLSGPWLRLFFFLILGTLSASLAGQPKWTAITLMIMVAAGVFFSLVWELRSFCRYVCPVAAFISAYSTIGRLMVRKRNPEVCRSCKDKPCFKGNATGWACPYGLLVARIDRNADCGMCTECFKSCPSDNVSLSWRRGPWRESFRSYGEAWQAIVLLVLAIAYSLTVHSPWPVMRDMVNVVDKTSLPEFGLFFVILCAVALGFVPLVFWLMCGLGLWLSEGTAKIGDRVGATRNGFQNRLFNASVGGIFKKTLPALLPLGLALWAVFFVETIMANMTFILLSFSDPFGWGWDLFGTAGMPWIQIWPSGIPWIQAGSILAGVTLSLKKGYVLWDNETRGKKNVLKGFAPTAVILLIVAGGMLIYLTHY</sequence>
<accession>A0A8J6N1F6</accession>
<proteinExistence type="predicted"/>
<dbReference type="Proteomes" id="UP000650524">
    <property type="component" value="Unassembled WGS sequence"/>
</dbReference>
<feature type="transmembrane region" description="Helical" evidence="4">
    <location>
        <begin position="6"/>
        <end position="25"/>
    </location>
</feature>
<keyword evidence="4" id="KW-0812">Transmembrane</keyword>
<feature type="transmembrane region" description="Helical" evidence="4">
    <location>
        <begin position="203"/>
        <end position="224"/>
    </location>
</feature>
<keyword evidence="4" id="KW-1133">Transmembrane helix</keyword>
<evidence type="ECO:0000256" key="4">
    <source>
        <dbReference type="SAM" id="Phobius"/>
    </source>
</evidence>
<reference evidence="6 7" key="1">
    <citation type="submission" date="2020-08" db="EMBL/GenBank/DDBJ databases">
        <title>Bridging the membrane lipid divide: bacteria of the FCB group superphylum have the potential to synthesize archaeal ether lipids.</title>
        <authorList>
            <person name="Villanueva L."/>
            <person name="Von Meijenfeldt F.A.B."/>
            <person name="Westbye A.B."/>
            <person name="Yadav S."/>
            <person name="Hopmans E.C."/>
            <person name="Dutilh B.E."/>
            <person name="Sinninghe Damste J.S."/>
        </authorList>
    </citation>
    <scope>NUCLEOTIDE SEQUENCE [LARGE SCALE GENOMIC DNA]</scope>
    <source>
        <strain evidence="6">NIOZ-UU27</strain>
    </source>
</reference>
<dbReference type="PANTHER" id="PTHR30224:SF4">
    <property type="entry name" value="ELECTRON TRANSPORT PROTEIN YCCM-RELATED"/>
    <property type="match status" value="1"/>
</dbReference>
<dbReference type="Pfam" id="PF12801">
    <property type="entry name" value="Fer4_5"/>
    <property type="match status" value="2"/>
</dbReference>
<dbReference type="InterPro" id="IPR017896">
    <property type="entry name" value="4Fe4S_Fe-S-bd"/>
</dbReference>
<evidence type="ECO:0000256" key="1">
    <source>
        <dbReference type="ARBA" id="ARBA00004236"/>
    </source>
</evidence>
<evidence type="ECO:0000313" key="6">
    <source>
        <dbReference type="EMBL" id="MBC8178045.1"/>
    </source>
</evidence>
<evidence type="ECO:0000313" key="7">
    <source>
        <dbReference type="Proteomes" id="UP000650524"/>
    </source>
</evidence>
<dbReference type="EMBL" id="JACNJD010000252">
    <property type="protein sequence ID" value="MBC8178045.1"/>
    <property type="molecule type" value="Genomic_DNA"/>
</dbReference>
<dbReference type="InterPro" id="IPR052378">
    <property type="entry name" value="NosR_regulator"/>
</dbReference>
<feature type="transmembrane region" description="Helical" evidence="4">
    <location>
        <begin position="231"/>
        <end position="249"/>
    </location>
</feature>
<dbReference type="Gene3D" id="2.60.40.420">
    <property type="entry name" value="Cupredoxins - blue copper proteins"/>
    <property type="match status" value="1"/>
</dbReference>
<feature type="domain" description="4Fe-4S ferredoxin-type" evidence="5">
    <location>
        <begin position="403"/>
        <end position="433"/>
    </location>
</feature>
<dbReference type="GO" id="GO:0005886">
    <property type="term" value="C:plasma membrane"/>
    <property type="evidence" value="ECO:0007669"/>
    <property type="project" value="UniProtKB-SubCell"/>
</dbReference>
<name>A0A8J6N1F6_9DELT</name>
<feature type="transmembrane region" description="Helical" evidence="4">
    <location>
        <begin position="488"/>
        <end position="515"/>
    </location>
</feature>
<feature type="transmembrane region" description="Helical" evidence="4">
    <location>
        <begin position="601"/>
        <end position="622"/>
    </location>
</feature>
<dbReference type="PANTHER" id="PTHR30224">
    <property type="entry name" value="ELECTRON TRANSPORT PROTEIN"/>
    <property type="match status" value="1"/>
</dbReference>
<dbReference type="InterPro" id="IPR008972">
    <property type="entry name" value="Cupredoxin"/>
</dbReference>
<comment type="subcellular location">
    <subcellularLocation>
        <location evidence="1">Cell membrane</location>
    </subcellularLocation>
</comment>
<feature type="transmembrane region" description="Helical" evidence="4">
    <location>
        <begin position="148"/>
        <end position="166"/>
    </location>
</feature>